<gene>
    <name evidence="1" type="ORF">FOZ62_032008</name>
</gene>
<evidence type="ECO:0000313" key="2">
    <source>
        <dbReference type="Proteomes" id="UP000574390"/>
    </source>
</evidence>
<evidence type="ECO:0000313" key="1">
    <source>
        <dbReference type="EMBL" id="KAF4742015.1"/>
    </source>
</evidence>
<dbReference type="EMBL" id="JABANM010008782">
    <property type="protein sequence ID" value="KAF4742015.1"/>
    <property type="molecule type" value="Genomic_DNA"/>
</dbReference>
<proteinExistence type="predicted"/>
<name>A0A7J6TA80_PEROL</name>
<dbReference type="AlphaFoldDB" id="A0A7J6TA80"/>
<organism evidence="1 2">
    <name type="scientific">Perkinsus olseni</name>
    <name type="common">Perkinsus atlanticus</name>
    <dbReference type="NCBI Taxonomy" id="32597"/>
    <lineage>
        <taxon>Eukaryota</taxon>
        <taxon>Sar</taxon>
        <taxon>Alveolata</taxon>
        <taxon>Perkinsozoa</taxon>
        <taxon>Perkinsea</taxon>
        <taxon>Perkinsida</taxon>
        <taxon>Perkinsidae</taxon>
        <taxon>Perkinsus</taxon>
    </lineage>
</organism>
<sequence length="94" mass="10619">MALREGDARHSVVMLRQLYEGSIQYIKRHPATPVEALATHHRNIALGFLQQFSTFGVEVCGCRAPSNRAHMRRAVWWECREAAASGMPLWQAAD</sequence>
<comment type="caution">
    <text evidence="1">The sequence shown here is derived from an EMBL/GenBank/DDBJ whole genome shotgun (WGS) entry which is preliminary data.</text>
</comment>
<reference evidence="1 2" key="1">
    <citation type="submission" date="2020-04" db="EMBL/GenBank/DDBJ databases">
        <title>Perkinsus olseni comparative genomics.</title>
        <authorList>
            <person name="Bogema D.R."/>
        </authorList>
    </citation>
    <scope>NUCLEOTIDE SEQUENCE [LARGE SCALE GENOMIC DNA]</scope>
    <source>
        <strain evidence="1">ATCC PRA-205</strain>
    </source>
</reference>
<dbReference type="Proteomes" id="UP000574390">
    <property type="component" value="Unassembled WGS sequence"/>
</dbReference>
<protein>
    <submittedName>
        <fullName evidence="1">Uncharacterized protein</fullName>
    </submittedName>
</protein>
<accession>A0A7J6TA80</accession>